<evidence type="ECO:0000313" key="3">
    <source>
        <dbReference type="Proteomes" id="UP001303046"/>
    </source>
</evidence>
<comment type="caution">
    <text evidence="2">The sequence shown here is derived from an EMBL/GenBank/DDBJ whole genome shotgun (WGS) entry which is preliminary data.</text>
</comment>
<sequence length="407" mass="46985">MPQLKTNGMATANSEPIWPFTTVSKVREVCREYRLLLALTFVDYEKTFDSVETNAILAALVDQGVDASYVRTLVNCYDRCTTRIQLFHRPLTIPIGKGIRHGDTIPPKMFTAALQWIMKSLSWEERGIRVDGRFLSNLRFADDIVLFSSSTNEAETMLNELNEAGKRIGLGINRKKNAYCEDGGVQLEGSQIVETPSYVYLGRSMNMENDMKEELNRRMRAAWAAFAAVREATDQLTDQDLRAHLFDSTVLPALCYAAETWADTAATSRKLLTTQRALERCLLKFNRRKQHLAGLRSSDFRGMSRLRDPAEYVSKTKHSRAGHIMRRIDDRWTKRTLVWILRDAKRPRRRLPTSWGDVFATQMEQLRAQLETAQGSRQRHSRNLRTSWMTMARERNEWKRCWGSHVQ</sequence>
<dbReference type="PANTHER" id="PTHR47027">
    <property type="entry name" value="REVERSE TRANSCRIPTASE DOMAIN-CONTAINING PROTEIN"/>
    <property type="match status" value="1"/>
</dbReference>
<dbReference type="InterPro" id="IPR000477">
    <property type="entry name" value="RT_dom"/>
</dbReference>
<feature type="domain" description="Reverse transcriptase" evidence="1">
    <location>
        <begin position="1"/>
        <end position="205"/>
    </location>
</feature>
<dbReference type="Proteomes" id="UP001303046">
    <property type="component" value="Unassembled WGS sequence"/>
</dbReference>
<dbReference type="Pfam" id="PF00078">
    <property type="entry name" value="RVT_1"/>
    <property type="match status" value="1"/>
</dbReference>
<protein>
    <recommendedName>
        <fullName evidence="1">Reverse transcriptase domain-containing protein</fullName>
    </recommendedName>
</protein>
<dbReference type="PANTHER" id="PTHR47027:SF20">
    <property type="entry name" value="REVERSE TRANSCRIPTASE-LIKE PROTEIN WITH RNA-DIRECTED DNA POLYMERASE DOMAIN"/>
    <property type="match status" value="1"/>
</dbReference>
<dbReference type="PROSITE" id="PS50878">
    <property type="entry name" value="RT_POL"/>
    <property type="match status" value="1"/>
</dbReference>
<organism evidence="2 3">
    <name type="scientific">Necator americanus</name>
    <name type="common">Human hookworm</name>
    <dbReference type="NCBI Taxonomy" id="51031"/>
    <lineage>
        <taxon>Eukaryota</taxon>
        <taxon>Metazoa</taxon>
        <taxon>Ecdysozoa</taxon>
        <taxon>Nematoda</taxon>
        <taxon>Chromadorea</taxon>
        <taxon>Rhabditida</taxon>
        <taxon>Rhabditina</taxon>
        <taxon>Rhabditomorpha</taxon>
        <taxon>Strongyloidea</taxon>
        <taxon>Ancylostomatidae</taxon>
        <taxon>Bunostominae</taxon>
        <taxon>Necator</taxon>
    </lineage>
</organism>
<reference evidence="2 3" key="1">
    <citation type="submission" date="2023-08" db="EMBL/GenBank/DDBJ databases">
        <title>A Necator americanus chromosomal reference genome.</title>
        <authorList>
            <person name="Ilik V."/>
            <person name="Petrzelkova K.J."/>
            <person name="Pardy F."/>
            <person name="Fuh T."/>
            <person name="Niatou-Singa F.S."/>
            <person name="Gouil Q."/>
            <person name="Baker L."/>
            <person name="Ritchie M.E."/>
            <person name="Jex A.R."/>
            <person name="Gazzola D."/>
            <person name="Li H."/>
            <person name="Toshio Fujiwara R."/>
            <person name="Zhan B."/>
            <person name="Aroian R.V."/>
            <person name="Pafco B."/>
            <person name="Schwarz E.M."/>
        </authorList>
    </citation>
    <scope>NUCLEOTIDE SEQUENCE [LARGE SCALE GENOMIC DNA]</scope>
    <source>
        <strain evidence="2 3">Aroian</strain>
        <tissue evidence="2">Whole animal</tissue>
    </source>
</reference>
<keyword evidence="3" id="KW-1185">Reference proteome</keyword>
<gene>
    <name evidence="2" type="primary">Necator_chrV.g20501</name>
    <name evidence="2" type="ORF">RB195_015708</name>
</gene>
<evidence type="ECO:0000313" key="2">
    <source>
        <dbReference type="EMBL" id="KAK6758056.1"/>
    </source>
</evidence>
<proteinExistence type="predicted"/>
<dbReference type="EMBL" id="JAVFWL010000005">
    <property type="protein sequence ID" value="KAK6758056.1"/>
    <property type="molecule type" value="Genomic_DNA"/>
</dbReference>
<name>A0ABR1E7Q4_NECAM</name>
<accession>A0ABR1E7Q4</accession>
<evidence type="ECO:0000259" key="1">
    <source>
        <dbReference type="PROSITE" id="PS50878"/>
    </source>
</evidence>